<dbReference type="OrthoDB" id="5420466at2"/>
<gene>
    <name evidence="1" type="ORF">DEMABW1_80008</name>
    <name evidence="2" type="ORF">MTBBW1_80008</name>
</gene>
<reference evidence="1" key="2">
    <citation type="submission" date="2012-12" db="EMBL/GenBank/DDBJ databases">
        <title>Region harboring genes involved in magnetosome formation of Candidatus Desulfamplus magnetosmortis.</title>
        <authorList>
            <person name="Lefevre C.T."/>
            <person name="Bazylinski D.A."/>
        </authorList>
    </citation>
    <scope>NUCLEOTIDE SEQUENCE</scope>
    <source>
        <strain evidence="1">BW-1</strain>
    </source>
</reference>
<evidence type="ECO:0000313" key="1">
    <source>
        <dbReference type="EMBL" id="CCO06619.1"/>
    </source>
</evidence>
<dbReference type="RefSeq" id="WP_080798067.1">
    <property type="nucleotide sequence ID" value="NZ_LT828540.1"/>
</dbReference>
<reference evidence="1" key="1">
    <citation type="submission" date="2012-10" db="EMBL/GenBank/DDBJ databases">
        <authorList>
            <person name="Lefevre C."/>
        </authorList>
    </citation>
    <scope>NUCLEOTIDE SEQUENCE</scope>
    <source>
        <strain evidence="1">BW-1</strain>
    </source>
</reference>
<dbReference type="AlphaFoldDB" id="L0R411"/>
<protein>
    <submittedName>
        <fullName evidence="1">Uncharacterized protein</fullName>
    </submittedName>
</protein>
<proteinExistence type="predicted"/>
<organism evidence="1">
    <name type="scientific">Desulfamplus magnetovallimortis</name>
    <dbReference type="NCBI Taxonomy" id="1246637"/>
    <lineage>
        <taxon>Bacteria</taxon>
        <taxon>Pseudomonadati</taxon>
        <taxon>Thermodesulfobacteriota</taxon>
        <taxon>Desulfobacteria</taxon>
        <taxon>Desulfobacterales</taxon>
        <taxon>Desulfobacteraceae</taxon>
        <taxon>Desulfamplus</taxon>
    </lineage>
</organism>
<name>L0R411_9BACT</name>
<reference evidence="2 3" key="3">
    <citation type="submission" date="2017-03" db="EMBL/GenBank/DDBJ databases">
        <authorList>
            <person name="Afonso C.L."/>
            <person name="Miller P.J."/>
            <person name="Scott M.A."/>
            <person name="Spackman E."/>
            <person name="Goraichik I."/>
            <person name="Dimitrov K.M."/>
            <person name="Suarez D.L."/>
            <person name="Swayne D.E."/>
        </authorList>
    </citation>
    <scope>NUCLEOTIDE SEQUENCE [LARGE SCALE GENOMIC DNA]</scope>
    <source>
        <strain evidence="2">PRJEB14757</strain>
    </source>
</reference>
<dbReference type="EMBL" id="FWEV01000325">
    <property type="protein sequence ID" value="SLM32670.1"/>
    <property type="molecule type" value="Genomic_DNA"/>
</dbReference>
<dbReference type="STRING" id="1246637.MTBBW1_80008"/>
<dbReference type="Proteomes" id="UP000191931">
    <property type="component" value="Unassembled WGS sequence"/>
</dbReference>
<keyword evidence="3" id="KW-1185">Reference proteome</keyword>
<accession>L0R411</accession>
<evidence type="ECO:0000313" key="2">
    <source>
        <dbReference type="EMBL" id="SLM32670.1"/>
    </source>
</evidence>
<evidence type="ECO:0000313" key="3">
    <source>
        <dbReference type="Proteomes" id="UP000191931"/>
    </source>
</evidence>
<dbReference type="EMBL" id="HF547348">
    <property type="protein sequence ID" value="CCO06619.1"/>
    <property type="molecule type" value="Genomic_DNA"/>
</dbReference>
<sequence>MAGGYDPEKDKTLNEWKCEETGLMISIHQYADGEPKLQIGPRILKKKDGTDRVPSKAGRLSIEDVMWIYDIIDEVKDELSDLVGPE</sequence>